<gene>
    <name evidence="11" type="primary">flgM</name>
    <name evidence="11" type="ORF">CPA45_19535</name>
</gene>
<keyword evidence="12" id="KW-1185">Reference proteome</keyword>
<keyword evidence="11" id="KW-0282">Flagellum</keyword>
<dbReference type="NCBIfam" id="TIGR03824">
    <property type="entry name" value="FlgM_jcvi"/>
    <property type="match status" value="1"/>
</dbReference>
<dbReference type="RefSeq" id="WP_096654471.1">
    <property type="nucleotide sequence ID" value="NZ_NWUX01000025.1"/>
</dbReference>
<dbReference type="InterPro" id="IPR035890">
    <property type="entry name" value="Anti-sigma-28_factor_FlgM_sf"/>
</dbReference>
<name>A0A2A4HGP6_9GAMM</name>
<evidence type="ECO:0000256" key="3">
    <source>
        <dbReference type="ARBA" id="ARBA00022491"/>
    </source>
</evidence>
<evidence type="ECO:0000256" key="8">
    <source>
        <dbReference type="ARBA" id="ARBA00030117"/>
    </source>
</evidence>
<proteinExistence type="inferred from homology"/>
<keyword evidence="5" id="KW-0805">Transcription regulation</keyword>
<keyword evidence="6" id="KW-0804">Transcription</keyword>
<evidence type="ECO:0000256" key="4">
    <source>
        <dbReference type="ARBA" id="ARBA00022795"/>
    </source>
</evidence>
<evidence type="ECO:0000313" key="11">
    <source>
        <dbReference type="EMBL" id="PCF94032.1"/>
    </source>
</evidence>
<dbReference type="OrthoDB" id="5298032at2"/>
<dbReference type="AlphaFoldDB" id="A0A2A4HGP6"/>
<feature type="compositionally biased region" description="Polar residues" evidence="9">
    <location>
        <begin position="1"/>
        <end position="15"/>
    </location>
</feature>
<organism evidence="11 12">
    <name type="scientific">Vreelandella nigrificans</name>
    <dbReference type="NCBI Taxonomy" id="2042704"/>
    <lineage>
        <taxon>Bacteria</taxon>
        <taxon>Pseudomonadati</taxon>
        <taxon>Pseudomonadota</taxon>
        <taxon>Gammaproteobacteria</taxon>
        <taxon>Oceanospirillales</taxon>
        <taxon>Halomonadaceae</taxon>
        <taxon>Vreelandella</taxon>
    </lineage>
</organism>
<feature type="region of interest" description="Disordered" evidence="9">
    <location>
        <begin position="1"/>
        <end position="47"/>
    </location>
</feature>
<feature type="domain" description="Anti-sigma-28 factor FlgM C-terminal" evidence="10">
    <location>
        <begin position="35"/>
        <end position="82"/>
    </location>
</feature>
<evidence type="ECO:0000256" key="6">
    <source>
        <dbReference type="ARBA" id="ARBA00023163"/>
    </source>
</evidence>
<dbReference type="EMBL" id="NWUX01000025">
    <property type="protein sequence ID" value="PCF94032.1"/>
    <property type="molecule type" value="Genomic_DNA"/>
</dbReference>
<dbReference type="SUPFAM" id="SSF101498">
    <property type="entry name" value="Anti-sigma factor FlgM"/>
    <property type="match status" value="1"/>
</dbReference>
<comment type="similarity">
    <text evidence="1">Belongs to the FlgM family.</text>
</comment>
<evidence type="ECO:0000256" key="1">
    <source>
        <dbReference type="ARBA" id="ARBA00005322"/>
    </source>
</evidence>
<evidence type="ECO:0000259" key="10">
    <source>
        <dbReference type="Pfam" id="PF04316"/>
    </source>
</evidence>
<evidence type="ECO:0000313" key="12">
    <source>
        <dbReference type="Proteomes" id="UP000218677"/>
    </source>
</evidence>
<accession>A0A2A4HGP6</accession>
<evidence type="ECO:0000256" key="7">
    <source>
        <dbReference type="ARBA" id="ARBA00024739"/>
    </source>
</evidence>
<dbReference type="InterPro" id="IPR007412">
    <property type="entry name" value="FlgM"/>
</dbReference>
<dbReference type="InterPro" id="IPR031316">
    <property type="entry name" value="FlgM_C"/>
</dbReference>
<keyword evidence="11" id="KW-0966">Cell projection</keyword>
<keyword evidence="11" id="KW-0969">Cilium</keyword>
<dbReference type="Proteomes" id="UP000218677">
    <property type="component" value="Unassembled WGS sequence"/>
</dbReference>
<sequence>MKIDNTNPLLRSTHAQQRDDAQTVGGTKPAEAASTAKESTQLSQFRIDNSQDIDMAKVQEIRDAIREGRLEMRADRIADGLIANLNES</sequence>
<comment type="caution">
    <text evidence="11">The sequence shown here is derived from an EMBL/GenBank/DDBJ whole genome shotgun (WGS) entry which is preliminary data.</text>
</comment>
<keyword evidence="4" id="KW-1005">Bacterial flagellum biogenesis</keyword>
<evidence type="ECO:0000256" key="5">
    <source>
        <dbReference type="ARBA" id="ARBA00023015"/>
    </source>
</evidence>
<dbReference type="GO" id="GO:0045892">
    <property type="term" value="P:negative regulation of DNA-templated transcription"/>
    <property type="evidence" value="ECO:0007669"/>
    <property type="project" value="InterPro"/>
</dbReference>
<reference evidence="12" key="1">
    <citation type="submission" date="2017-09" db="EMBL/GenBank/DDBJ databases">
        <authorList>
            <person name="Cho G.-S."/>
            <person name="Oguntoyinbo F.A."/>
            <person name="Cnockaert M."/>
            <person name="Kabisch J."/>
            <person name="Neve H."/>
            <person name="Bockelmann W."/>
            <person name="Wenning M."/>
            <person name="Franz C.M."/>
            <person name="Vandamme P."/>
        </authorList>
    </citation>
    <scope>NUCLEOTIDE SEQUENCE [LARGE SCALE GENOMIC DNA]</scope>
    <source>
        <strain evidence="12">MBT G8648</strain>
    </source>
</reference>
<evidence type="ECO:0000256" key="9">
    <source>
        <dbReference type="SAM" id="MobiDB-lite"/>
    </source>
</evidence>
<protein>
    <recommendedName>
        <fullName evidence="2">Negative regulator of flagellin synthesis</fullName>
    </recommendedName>
    <alternativeName>
        <fullName evidence="8">Anti-sigma-28 factor</fullName>
    </alternativeName>
</protein>
<feature type="compositionally biased region" description="Polar residues" evidence="9">
    <location>
        <begin position="36"/>
        <end position="47"/>
    </location>
</feature>
<dbReference type="GO" id="GO:0044781">
    <property type="term" value="P:bacterial-type flagellum organization"/>
    <property type="evidence" value="ECO:0007669"/>
    <property type="project" value="UniProtKB-KW"/>
</dbReference>
<dbReference type="Pfam" id="PF04316">
    <property type="entry name" value="FlgM"/>
    <property type="match status" value="1"/>
</dbReference>
<comment type="function">
    <text evidence="7">Responsible for the coupling of flagellin expression to flagellar assembly by preventing expression of the flagellin genes when a component of the middle class of proteins is defective. It negatively regulates flagellar genes by inhibiting the activity of FliA by directly binding to FliA.</text>
</comment>
<keyword evidence="3" id="KW-0678">Repressor</keyword>
<evidence type="ECO:0000256" key="2">
    <source>
        <dbReference type="ARBA" id="ARBA00017823"/>
    </source>
</evidence>